<proteinExistence type="predicted"/>
<dbReference type="KEGG" id="mgk:FSB76_00040"/>
<dbReference type="Gene3D" id="2.70.98.10">
    <property type="match status" value="1"/>
</dbReference>
<comment type="subunit">
    <text evidence="2">Monomer.</text>
</comment>
<evidence type="ECO:0000256" key="1">
    <source>
        <dbReference type="ARBA" id="ARBA00001913"/>
    </source>
</evidence>
<dbReference type="EMBL" id="CP042437">
    <property type="protein sequence ID" value="QEC74416.1"/>
    <property type="molecule type" value="Genomic_DNA"/>
</dbReference>
<keyword evidence="3" id="KW-0106">Calcium</keyword>
<gene>
    <name evidence="4" type="ORF">FSB76_00040</name>
</gene>
<keyword evidence="4" id="KW-0378">Hydrolase</keyword>
<evidence type="ECO:0000256" key="3">
    <source>
        <dbReference type="ARBA" id="ARBA00022837"/>
    </source>
</evidence>
<dbReference type="Proteomes" id="UP000321362">
    <property type="component" value="Chromosome"/>
</dbReference>
<dbReference type="InterPro" id="IPR014718">
    <property type="entry name" value="GH-type_carb-bd"/>
</dbReference>
<organism evidence="4 5">
    <name type="scientific">Mucilaginibacter ginsenosidivorax</name>
    <dbReference type="NCBI Taxonomy" id="862126"/>
    <lineage>
        <taxon>Bacteria</taxon>
        <taxon>Pseudomonadati</taxon>
        <taxon>Bacteroidota</taxon>
        <taxon>Sphingobacteriia</taxon>
        <taxon>Sphingobacteriales</taxon>
        <taxon>Sphingobacteriaceae</taxon>
        <taxon>Mucilaginibacter</taxon>
    </lineage>
</organism>
<accession>A0A5B8VUH2</accession>
<dbReference type="AlphaFoldDB" id="A0A5B8VUH2"/>
<name>A0A5B8VUH2_9SPHI</name>
<comment type="cofactor">
    <cofactor evidence="1">
        <name>Ca(2+)</name>
        <dbReference type="ChEBI" id="CHEBI:29108"/>
    </cofactor>
</comment>
<evidence type="ECO:0000313" key="5">
    <source>
        <dbReference type="Proteomes" id="UP000321362"/>
    </source>
</evidence>
<dbReference type="RefSeq" id="WP_147051575.1">
    <property type="nucleotide sequence ID" value="NZ_CP042437.1"/>
</dbReference>
<evidence type="ECO:0000256" key="2">
    <source>
        <dbReference type="ARBA" id="ARBA00011245"/>
    </source>
</evidence>
<dbReference type="GO" id="GO:0030246">
    <property type="term" value="F:carbohydrate binding"/>
    <property type="evidence" value="ECO:0007669"/>
    <property type="project" value="InterPro"/>
</dbReference>
<reference evidence="4 5" key="1">
    <citation type="journal article" date="2013" name="J. Microbiol.">
        <title>Mucilaginibacter ginsenosidivorax sp. nov., with ginsenoside converting activity isolated from sediment.</title>
        <authorList>
            <person name="Kim J.K."/>
            <person name="Choi T.E."/>
            <person name="Liu Q.M."/>
            <person name="Park H.Y."/>
            <person name="Yi T.H."/>
            <person name="Yoon M.H."/>
            <person name="Kim S.C."/>
            <person name="Im W.T."/>
        </authorList>
    </citation>
    <scope>NUCLEOTIDE SEQUENCE [LARGE SCALE GENOMIC DNA]</scope>
    <source>
        <strain evidence="4 5">KHI28</strain>
    </source>
</reference>
<sequence>MYLQFNNPGEVITKVGISAVSAEGALKNLDAEVPDFDFKKDPEGSQSYLERRIE</sequence>
<protein>
    <submittedName>
        <fullName evidence="4">Glycoside hydrolase family 92 protein</fullName>
    </submittedName>
</protein>
<dbReference type="GO" id="GO:0016787">
    <property type="term" value="F:hydrolase activity"/>
    <property type="evidence" value="ECO:0007669"/>
    <property type="project" value="UniProtKB-KW"/>
</dbReference>
<evidence type="ECO:0000313" key="4">
    <source>
        <dbReference type="EMBL" id="QEC74416.1"/>
    </source>
</evidence>
<keyword evidence="5" id="KW-1185">Reference proteome</keyword>